<dbReference type="AlphaFoldDB" id="A0A1E1KVA7"/>
<dbReference type="GO" id="GO:0016020">
    <property type="term" value="C:membrane"/>
    <property type="evidence" value="ECO:0007669"/>
    <property type="project" value="UniProtKB-SubCell"/>
</dbReference>
<dbReference type="PANTHER" id="PTHR23241">
    <property type="entry name" value="LATE EMBRYOGENESIS ABUNDANT PLANTS LEA-RELATED"/>
    <property type="match status" value="1"/>
</dbReference>
<comment type="subcellular location">
    <subcellularLocation>
        <location evidence="1">Membrane</location>
    </subcellularLocation>
</comment>
<feature type="transmembrane region" description="Helical" evidence="5">
    <location>
        <begin position="52"/>
        <end position="74"/>
    </location>
</feature>
<keyword evidence="4 5" id="KW-0472">Membrane</keyword>
<evidence type="ECO:0000259" key="6">
    <source>
        <dbReference type="Pfam" id="PF13664"/>
    </source>
</evidence>
<dbReference type="Pfam" id="PF13664">
    <property type="entry name" value="DUF4149"/>
    <property type="match status" value="1"/>
</dbReference>
<dbReference type="InterPro" id="IPR053009">
    <property type="entry name" value="Xanthocillin_Biosynth-Assoc"/>
</dbReference>
<evidence type="ECO:0000256" key="1">
    <source>
        <dbReference type="ARBA" id="ARBA00004370"/>
    </source>
</evidence>
<name>A0A1E1KVA7_9HELO</name>
<dbReference type="OrthoDB" id="1641132at2759"/>
<protein>
    <recommendedName>
        <fullName evidence="6">TMEM205-like domain-containing protein</fullName>
    </recommendedName>
</protein>
<feature type="domain" description="TMEM205-like" evidence="6">
    <location>
        <begin position="17"/>
        <end position="127"/>
    </location>
</feature>
<reference evidence="8" key="1">
    <citation type="submission" date="2016-03" db="EMBL/GenBank/DDBJ databases">
        <authorList>
            <person name="Guldener U."/>
        </authorList>
    </citation>
    <scope>NUCLEOTIDE SEQUENCE [LARGE SCALE GENOMIC DNA]</scope>
    <source>
        <strain evidence="8">04CH-RAC-A.6.1</strain>
    </source>
</reference>
<feature type="transmembrane region" description="Helical" evidence="5">
    <location>
        <begin position="155"/>
        <end position="176"/>
    </location>
</feature>
<keyword evidence="2 5" id="KW-0812">Transmembrane</keyword>
<evidence type="ECO:0000313" key="8">
    <source>
        <dbReference type="Proteomes" id="UP000178912"/>
    </source>
</evidence>
<proteinExistence type="predicted"/>
<accession>A0A1E1KVA7</accession>
<evidence type="ECO:0000256" key="2">
    <source>
        <dbReference type="ARBA" id="ARBA00022692"/>
    </source>
</evidence>
<dbReference type="PANTHER" id="PTHR23241:SF106">
    <property type="entry name" value="DUF4149 DOMAIN-CONTAINING PROTEIN"/>
    <property type="match status" value="1"/>
</dbReference>
<dbReference type="Proteomes" id="UP000178912">
    <property type="component" value="Unassembled WGS sequence"/>
</dbReference>
<feature type="transmembrane region" description="Helical" evidence="5">
    <location>
        <begin position="94"/>
        <end position="117"/>
    </location>
</feature>
<evidence type="ECO:0000256" key="3">
    <source>
        <dbReference type="ARBA" id="ARBA00022989"/>
    </source>
</evidence>
<evidence type="ECO:0000256" key="4">
    <source>
        <dbReference type="ARBA" id="ARBA00023136"/>
    </source>
</evidence>
<organism evidence="7 8">
    <name type="scientific">Rhynchosporium agropyri</name>
    <dbReference type="NCBI Taxonomy" id="914238"/>
    <lineage>
        <taxon>Eukaryota</taxon>
        <taxon>Fungi</taxon>
        <taxon>Dikarya</taxon>
        <taxon>Ascomycota</taxon>
        <taxon>Pezizomycotina</taxon>
        <taxon>Leotiomycetes</taxon>
        <taxon>Helotiales</taxon>
        <taxon>Ploettnerulaceae</taxon>
        <taxon>Rhynchosporium</taxon>
    </lineage>
</organism>
<dbReference type="InterPro" id="IPR025423">
    <property type="entry name" value="TMEM205-like"/>
</dbReference>
<evidence type="ECO:0000313" key="7">
    <source>
        <dbReference type="EMBL" id="CZT02069.1"/>
    </source>
</evidence>
<gene>
    <name evidence="7" type="ORF">RAG0_09395</name>
</gene>
<sequence>MADISILRTAAPYHIISYGTLLGTEFFQTFIGGIVSYKALARPQFSQLQQKLFPVYFGIQTTLPVVLALTYPASKVGLGTSSGFRGVLADVNKWSVLVPIATIFVTSLVNMAVVGPATTKVMRERKHQETRDGKKYYDPAPHSEEMQKMNKDFSIMHGISSLLNLVGFISTCWYGVSIAGRIQ</sequence>
<evidence type="ECO:0000256" key="5">
    <source>
        <dbReference type="SAM" id="Phobius"/>
    </source>
</evidence>
<feature type="transmembrane region" description="Helical" evidence="5">
    <location>
        <begin position="15"/>
        <end position="40"/>
    </location>
</feature>
<dbReference type="EMBL" id="FJUX01000054">
    <property type="protein sequence ID" value="CZT02069.1"/>
    <property type="molecule type" value="Genomic_DNA"/>
</dbReference>
<keyword evidence="8" id="KW-1185">Reference proteome</keyword>
<keyword evidence="3 5" id="KW-1133">Transmembrane helix</keyword>